<gene>
    <name evidence="2" type="ORF">NCTC7688_02149</name>
</gene>
<name>A0A380HPS4_STASA</name>
<feature type="transmembrane region" description="Helical" evidence="1">
    <location>
        <begin position="127"/>
        <end position="152"/>
    </location>
</feature>
<dbReference type="RefSeq" id="WP_258862982.1">
    <property type="nucleotide sequence ID" value="NZ_UHED01000001.1"/>
</dbReference>
<keyword evidence="1" id="KW-0812">Transmembrane</keyword>
<feature type="transmembrane region" description="Helical" evidence="1">
    <location>
        <begin position="86"/>
        <end position="107"/>
    </location>
</feature>
<sequence length="213" mass="24180">MNTFNSKSFNLLLKLLIIIVTIALVVTSLSILPLLISIIVIIIIPTSFVNDIINENQDSLYDAFNVSSNVVSKHDLNDVTFYKPSVIILLALLIGLICIYIIGIYFLRKWLKNISQKRIFTLKNANLIEKIAYCFIVIGIYNAILGLARYYVSYSIVSGNSKLLSLMDNEVESLSDFIFSFNFAFIFAGIIIWIIGRVFKYGMFLQVEYDSTI</sequence>
<dbReference type="Pfam" id="PF11188">
    <property type="entry name" value="DUF2975"/>
    <property type="match status" value="1"/>
</dbReference>
<keyword evidence="1" id="KW-1133">Transmembrane helix</keyword>
<protein>
    <recommendedName>
        <fullName evidence="4">DUF2975 domain-containing protein</fullName>
    </recommendedName>
</protein>
<reference evidence="2 3" key="1">
    <citation type="submission" date="2018-06" db="EMBL/GenBank/DDBJ databases">
        <authorList>
            <consortium name="Pathogen Informatics"/>
            <person name="Doyle S."/>
        </authorList>
    </citation>
    <scope>NUCLEOTIDE SEQUENCE [LARGE SCALE GENOMIC DNA]</scope>
    <source>
        <strain evidence="2 3">NCTC7688</strain>
    </source>
</reference>
<evidence type="ECO:0000313" key="3">
    <source>
        <dbReference type="Proteomes" id="UP000254707"/>
    </source>
</evidence>
<proteinExistence type="predicted"/>
<evidence type="ECO:0000313" key="2">
    <source>
        <dbReference type="EMBL" id="SUM83649.1"/>
    </source>
</evidence>
<evidence type="ECO:0000256" key="1">
    <source>
        <dbReference type="SAM" id="Phobius"/>
    </source>
</evidence>
<dbReference type="InterPro" id="IPR021354">
    <property type="entry name" value="DUF2975"/>
</dbReference>
<evidence type="ECO:0008006" key="4">
    <source>
        <dbReference type="Google" id="ProtNLM"/>
    </source>
</evidence>
<dbReference type="EMBL" id="UHED01000001">
    <property type="protein sequence ID" value="SUM83649.1"/>
    <property type="molecule type" value="Genomic_DNA"/>
</dbReference>
<feature type="transmembrane region" description="Helical" evidence="1">
    <location>
        <begin position="177"/>
        <end position="196"/>
    </location>
</feature>
<keyword evidence="1" id="KW-0472">Membrane</keyword>
<accession>A0A380HPS4</accession>
<dbReference type="Proteomes" id="UP000254707">
    <property type="component" value="Unassembled WGS sequence"/>
</dbReference>
<organism evidence="2 3">
    <name type="scientific">Staphylococcus saprophyticus</name>
    <dbReference type="NCBI Taxonomy" id="29385"/>
    <lineage>
        <taxon>Bacteria</taxon>
        <taxon>Bacillati</taxon>
        <taxon>Bacillota</taxon>
        <taxon>Bacilli</taxon>
        <taxon>Bacillales</taxon>
        <taxon>Staphylococcaceae</taxon>
        <taxon>Staphylococcus</taxon>
    </lineage>
</organism>
<dbReference type="AlphaFoldDB" id="A0A380HPS4"/>
<feature type="transmembrane region" description="Helical" evidence="1">
    <location>
        <begin position="12"/>
        <end position="44"/>
    </location>
</feature>